<dbReference type="InterPro" id="IPR000182">
    <property type="entry name" value="GNAT_dom"/>
</dbReference>
<dbReference type="SUPFAM" id="SSF55729">
    <property type="entry name" value="Acyl-CoA N-acyltransferases (Nat)"/>
    <property type="match status" value="1"/>
</dbReference>
<dbReference type="PANTHER" id="PTHR43792">
    <property type="entry name" value="GNAT FAMILY, PUTATIVE (AFU_ORTHOLOGUE AFUA_3G00765)-RELATED-RELATED"/>
    <property type="match status" value="1"/>
</dbReference>
<evidence type="ECO:0000313" key="2">
    <source>
        <dbReference type="EMBL" id="KKL20477.1"/>
    </source>
</evidence>
<reference evidence="2" key="1">
    <citation type="journal article" date="2015" name="Nature">
        <title>Complex archaea that bridge the gap between prokaryotes and eukaryotes.</title>
        <authorList>
            <person name="Spang A."/>
            <person name="Saw J.H."/>
            <person name="Jorgensen S.L."/>
            <person name="Zaremba-Niedzwiedzka K."/>
            <person name="Martijn J."/>
            <person name="Lind A.E."/>
            <person name="van Eijk R."/>
            <person name="Schleper C."/>
            <person name="Guy L."/>
            <person name="Ettema T.J."/>
        </authorList>
    </citation>
    <scope>NUCLEOTIDE SEQUENCE</scope>
</reference>
<feature type="non-terminal residue" evidence="2">
    <location>
        <position position="1"/>
    </location>
</feature>
<accession>A0A0F9C2J4</accession>
<comment type="caution">
    <text evidence="2">The sequence shown here is derived from an EMBL/GenBank/DDBJ whole genome shotgun (WGS) entry which is preliminary data.</text>
</comment>
<sequence length="96" mass="11401">HQAELGYWVGKPYWDQGFCTEAAYAVLRYAFREMGLVRVHAAHLWRNPSSGRVMQKIGMQHEGRRRQHTKKWDVLEDLELYGILRADWERRTTPST</sequence>
<dbReference type="AlphaFoldDB" id="A0A0F9C2J4"/>
<dbReference type="EMBL" id="LAZR01038083">
    <property type="protein sequence ID" value="KKL20477.1"/>
    <property type="molecule type" value="Genomic_DNA"/>
</dbReference>
<gene>
    <name evidence="2" type="ORF">LCGC14_2455040</name>
</gene>
<organism evidence="2">
    <name type="scientific">marine sediment metagenome</name>
    <dbReference type="NCBI Taxonomy" id="412755"/>
    <lineage>
        <taxon>unclassified sequences</taxon>
        <taxon>metagenomes</taxon>
        <taxon>ecological metagenomes</taxon>
    </lineage>
</organism>
<feature type="domain" description="N-acetyltransferase" evidence="1">
    <location>
        <begin position="2"/>
        <end position="60"/>
    </location>
</feature>
<proteinExistence type="predicted"/>
<dbReference type="InterPro" id="IPR016181">
    <property type="entry name" value="Acyl_CoA_acyltransferase"/>
</dbReference>
<evidence type="ECO:0000259" key="1">
    <source>
        <dbReference type="Pfam" id="PF13302"/>
    </source>
</evidence>
<protein>
    <recommendedName>
        <fullName evidence="1">N-acetyltransferase domain-containing protein</fullName>
    </recommendedName>
</protein>
<name>A0A0F9C2J4_9ZZZZ</name>
<dbReference type="InterPro" id="IPR051531">
    <property type="entry name" value="N-acetyltransferase"/>
</dbReference>
<dbReference type="Gene3D" id="3.40.630.30">
    <property type="match status" value="1"/>
</dbReference>
<dbReference type="Pfam" id="PF13302">
    <property type="entry name" value="Acetyltransf_3"/>
    <property type="match status" value="1"/>
</dbReference>
<dbReference type="GO" id="GO:0016747">
    <property type="term" value="F:acyltransferase activity, transferring groups other than amino-acyl groups"/>
    <property type="evidence" value="ECO:0007669"/>
    <property type="project" value="InterPro"/>
</dbReference>